<evidence type="ECO:0000259" key="2">
    <source>
        <dbReference type="Pfam" id="PF01047"/>
    </source>
</evidence>
<dbReference type="Pfam" id="PF00480">
    <property type="entry name" value="ROK"/>
    <property type="match status" value="1"/>
</dbReference>
<comment type="similarity">
    <text evidence="1">Belongs to the ROK (NagC/XylR) family.</text>
</comment>
<dbReference type="PANTHER" id="PTHR18964">
    <property type="entry name" value="ROK (REPRESSOR, ORF, KINASE) FAMILY"/>
    <property type="match status" value="1"/>
</dbReference>
<dbReference type="Gene3D" id="3.30.420.40">
    <property type="match status" value="2"/>
</dbReference>
<evidence type="ECO:0000313" key="4">
    <source>
        <dbReference type="Proteomes" id="UP000424462"/>
    </source>
</evidence>
<dbReference type="Proteomes" id="UP000424462">
    <property type="component" value="Chromosome"/>
</dbReference>
<reference evidence="3 4" key="1">
    <citation type="submission" date="2019-11" db="EMBL/GenBank/DDBJ databases">
        <title>Complete genome sequence of Corynebacterium kalinowskii 1959, a novel Corynebacterium species isolated from soil of a small paddock in Vilsendorf, Germany.</title>
        <authorList>
            <person name="Schaffert L."/>
            <person name="Ruwe M."/>
            <person name="Milse J."/>
            <person name="Hanuschka K."/>
            <person name="Ortseifen V."/>
            <person name="Droste J."/>
            <person name="Brandt D."/>
            <person name="Schlueter L."/>
            <person name="Kutter Y."/>
            <person name="Vinke S."/>
            <person name="Viehoefer P."/>
            <person name="Jacob L."/>
            <person name="Luebke N.-C."/>
            <person name="Schulte-Berndt E."/>
            <person name="Hain C."/>
            <person name="Linder M."/>
            <person name="Schmidt P."/>
            <person name="Wollenschlaeger L."/>
            <person name="Luttermann T."/>
            <person name="Thieme E."/>
            <person name="Hassa J."/>
            <person name="Haak M."/>
            <person name="Wittchen M."/>
            <person name="Mentz A."/>
            <person name="Persicke M."/>
            <person name="Busche T."/>
            <person name="Ruckert C."/>
        </authorList>
    </citation>
    <scope>NUCLEOTIDE SEQUENCE [LARGE SCALE GENOMIC DNA]</scope>
    <source>
        <strain evidence="3 4">2039</strain>
    </source>
</reference>
<dbReference type="Gene3D" id="1.10.10.10">
    <property type="entry name" value="Winged helix-like DNA-binding domain superfamily/Winged helix DNA-binding domain"/>
    <property type="match status" value="1"/>
</dbReference>
<dbReference type="Pfam" id="PF01047">
    <property type="entry name" value="MarR"/>
    <property type="match status" value="1"/>
</dbReference>
<dbReference type="InterPro" id="IPR000835">
    <property type="entry name" value="HTH_MarR-typ"/>
</dbReference>
<dbReference type="InterPro" id="IPR043129">
    <property type="entry name" value="ATPase_NBD"/>
</dbReference>
<keyword evidence="4" id="KW-1185">Reference proteome</keyword>
<dbReference type="GO" id="GO:0003700">
    <property type="term" value="F:DNA-binding transcription factor activity"/>
    <property type="evidence" value="ECO:0007669"/>
    <property type="project" value="InterPro"/>
</dbReference>
<sequence length="382" mass="40839">MTTSARPTAPTPFSRPQLPAAKCLHLIRTRQIITRSELVTATGLSQPTVTRAVNALIGAGLVHERTDLSRARGRGRPTIPIELAPSPWLHAGIAIGTTSTYMALYDSKGRTFRDGNVNRNVAETRPEDFLEYIIAGLHQLTNGVTNPLVSVGVTTSGRVSSEGVVNAPNLGWHELDLAERLRYQFSVPVIVAAAVPALLAAEMQSAELPAPGESENVLILFADDSLGAAVSDDRGVHSIGTLPGTESQVLDTTGLATEEALSTQGFLRRLRDLSLDLPDLGTAVAEGEKNPEVRSLLDERARLLGRVAADLVDAHQPQTIVVAGSAFTDDPGAPRVFAETVRGLEESELNLRMIPTHREIVRAVARAAALDQLLRDPLKLAP</sequence>
<dbReference type="PANTHER" id="PTHR18964:SF149">
    <property type="entry name" value="BIFUNCTIONAL UDP-N-ACETYLGLUCOSAMINE 2-EPIMERASE_N-ACETYLMANNOSAMINE KINASE"/>
    <property type="match status" value="1"/>
</dbReference>
<organism evidence="3 4">
    <name type="scientific">Corynebacterium occultum</name>
    <dbReference type="NCBI Taxonomy" id="2675219"/>
    <lineage>
        <taxon>Bacteria</taxon>
        <taxon>Bacillati</taxon>
        <taxon>Actinomycetota</taxon>
        <taxon>Actinomycetes</taxon>
        <taxon>Mycobacteriales</taxon>
        <taxon>Corynebacteriaceae</taxon>
        <taxon>Corynebacterium</taxon>
    </lineage>
</organism>
<name>A0A6B8W850_9CORY</name>
<dbReference type="EMBL" id="CP046455">
    <property type="protein sequence ID" value="QGU06130.1"/>
    <property type="molecule type" value="Genomic_DNA"/>
</dbReference>
<evidence type="ECO:0000313" key="3">
    <source>
        <dbReference type="EMBL" id="QGU06130.1"/>
    </source>
</evidence>
<accession>A0A6B8W850</accession>
<dbReference type="KEGG" id="cok:COCCU_00810"/>
<dbReference type="RefSeq" id="WP_156229734.1">
    <property type="nucleotide sequence ID" value="NZ_CP046455.1"/>
</dbReference>
<dbReference type="InterPro" id="IPR036390">
    <property type="entry name" value="WH_DNA-bd_sf"/>
</dbReference>
<dbReference type="InterPro" id="IPR036388">
    <property type="entry name" value="WH-like_DNA-bd_sf"/>
</dbReference>
<feature type="domain" description="HTH marR-type" evidence="2">
    <location>
        <begin position="20"/>
        <end position="65"/>
    </location>
</feature>
<dbReference type="SUPFAM" id="SSF46785">
    <property type="entry name" value="Winged helix' DNA-binding domain"/>
    <property type="match status" value="1"/>
</dbReference>
<dbReference type="AlphaFoldDB" id="A0A6B8W850"/>
<proteinExistence type="inferred from homology"/>
<dbReference type="SUPFAM" id="SSF53067">
    <property type="entry name" value="Actin-like ATPase domain"/>
    <property type="match status" value="1"/>
</dbReference>
<protein>
    <submittedName>
        <fullName evidence="3">ROK family protein</fullName>
    </submittedName>
</protein>
<evidence type="ECO:0000256" key="1">
    <source>
        <dbReference type="ARBA" id="ARBA00006479"/>
    </source>
</evidence>
<dbReference type="InterPro" id="IPR000600">
    <property type="entry name" value="ROK"/>
</dbReference>
<gene>
    <name evidence="3" type="ORF">COCCU_00810</name>
</gene>